<keyword evidence="5 6" id="KW-0472">Membrane</keyword>
<keyword evidence="9" id="KW-1185">Reference proteome</keyword>
<evidence type="ECO:0000256" key="4">
    <source>
        <dbReference type="ARBA" id="ARBA00022989"/>
    </source>
</evidence>
<dbReference type="PANTHER" id="PTHR43294">
    <property type="entry name" value="SODIUM/POTASSIUM-TRANSPORTING ATPASE SUBUNIT ALPHA"/>
    <property type="match status" value="1"/>
</dbReference>
<dbReference type="STRING" id="103827.A0A0N5D482"/>
<evidence type="ECO:0000313" key="9">
    <source>
        <dbReference type="Proteomes" id="UP000276776"/>
    </source>
</evidence>
<dbReference type="Proteomes" id="UP000276776">
    <property type="component" value="Unassembled WGS sequence"/>
</dbReference>
<organism evidence="10">
    <name type="scientific">Thelazia callipaeda</name>
    <name type="common">Oriental eyeworm</name>
    <name type="synonym">Parasitic nematode</name>
    <dbReference type="NCBI Taxonomy" id="103827"/>
    <lineage>
        <taxon>Eukaryota</taxon>
        <taxon>Metazoa</taxon>
        <taxon>Ecdysozoa</taxon>
        <taxon>Nematoda</taxon>
        <taxon>Chromadorea</taxon>
        <taxon>Rhabditida</taxon>
        <taxon>Spirurina</taxon>
        <taxon>Spiruromorpha</taxon>
        <taxon>Thelazioidea</taxon>
        <taxon>Thelaziidae</taxon>
        <taxon>Thelazia</taxon>
    </lineage>
</organism>
<dbReference type="Gene3D" id="1.20.1110.10">
    <property type="entry name" value="Calcium-transporting ATPase, transmembrane domain"/>
    <property type="match status" value="1"/>
</dbReference>
<reference evidence="8 9" key="2">
    <citation type="submission" date="2018-11" db="EMBL/GenBank/DDBJ databases">
        <authorList>
            <consortium name="Pathogen Informatics"/>
        </authorList>
    </citation>
    <scope>NUCLEOTIDE SEQUENCE [LARGE SCALE GENOMIC DNA]</scope>
</reference>
<keyword evidence="3 6" id="KW-0812">Transmembrane</keyword>
<proteinExistence type="predicted"/>
<feature type="transmembrane region" description="Helical" evidence="6">
    <location>
        <begin position="291"/>
        <end position="318"/>
    </location>
</feature>
<gene>
    <name evidence="8" type="ORF">TCLT_LOCUS7758</name>
</gene>
<reference evidence="10" key="1">
    <citation type="submission" date="2017-02" db="UniProtKB">
        <authorList>
            <consortium name="WormBaseParasite"/>
        </authorList>
    </citation>
    <scope>IDENTIFICATION</scope>
</reference>
<dbReference type="Pfam" id="PF00702">
    <property type="entry name" value="Hydrolase"/>
    <property type="match status" value="1"/>
</dbReference>
<dbReference type="EMBL" id="UYYF01004542">
    <property type="protein sequence ID" value="VDN05242.1"/>
    <property type="molecule type" value="Genomic_DNA"/>
</dbReference>
<dbReference type="AlphaFoldDB" id="A0A0N5D482"/>
<dbReference type="GO" id="GO:0005391">
    <property type="term" value="F:P-type sodium:potassium-exchanging transporter activity"/>
    <property type="evidence" value="ECO:0007669"/>
    <property type="project" value="TreeGrafter"/>
</dbReference>
<dbReference type="Pfam" id="PF00689">
    <property type="entry name" value="Cation_ATPase_C"/>
    <property type="match status" value="1"/>
</dbReference>
<dbReference type="FunFam" id="1.20.1110.10:FF:000064">
    <property type="entry name" value="Cation transporting ATPase"/>
    <property type="match status" value="1"/>
</dbReference>
<dbReference type="GO" id="GO:1902600">
    <property type="term" value="P:proton transmembrane transport"/>
    <property type="evidence" value="ECO:0007669"/>
    <property type="project" value="TreeGrafter"/>
</dbReference>
<dbReference type="InterPro" id="IPR023299">
    <property type="entry name" value="ATPase_P-typ_cyto_dom_N"/>
</dbReference>
<dbReference type="GO" id="GO:1990573">
    <property type="term" value="P:potassium ion import across plasma membrane"/>
    <property type="evidence" value="ECO:0007669"/>
    <property type="project" value="TreeGrafter"/>
</dbReference>
<dbReference type="GO" id="GO:0036376">
    <property type="term" value="P:sodium ion export across plasma membrane"/>
    <property type="evidence" value="ECO:0007669"/>
    <property type="project" value="TreeGrafter"/>
</dbReference>
<evidence type="ECO:0000256" key="6">
    <source>
        <dbReference type="SAM" id="Phobius"/>
    </source>
</evidence>
<dbReference type="GO" id="GO:0006883">
    <property type="term" value="P:intracellular sodium ion homeostasis"/>
    <property type="evidence" value="ECO:0007669"/>
    <property type="project" value="TreeGrafter"/>
</dbReference>
<dbReference type="OrthoDB" id="3352408at2759"/>
<evidence type="ECO:0000256" key="5">
    <source>
        <dbReference type="ARBA" id="ARBA00023136"/>
    </source>
</evidence>
<comment type="subcellular location">
    <subcellularLocation>
        <location evidence="1">Cell membrane</location>
        <topology evidence="1">Multi-pass membrane protein</topology>
    </subcellularLocation>
</comment>
<dbReference type="PRINTS" id="PR00119">
    <property type="entry name" value="CATATPASE"/>
</dbReference>
<dbReference type="Gene3D" id="3.40.1110.10">
    <property type="entry name" value="Calcium-transporting ATPase, cytoplasmic domain N"/>
    <property type="match status" value="1"/>
</dbReference>
<dbReference type="InterPro" id="IPR023298">
    <property type="entry name" value="ATPase_P-typ_TM_dom_sf"/>
</dbReference>
<sequence>MGELRELRYIDSMGSWDELNRLNLCFLGMAVMYDPPRDTAFKALSTMRTAGVKCFMVTGDHPSTAAAVASHFGLIASRTSIVSLNMEAEKEQNLLSVIHCETLSTLSDKKWDDILKQKAVVFARATPSHKLIIIKECRRRGEIVAVTGDGVLDAPALKEANVGIAMDAWIKQWLEAEIFSGSAFAKEAADMVYTDSDVKHIVDGIEEGRLLYANLKKTIAYTLAHMMPELSAVMLAFTLGCPIGLGSLQVLSIDLITEIPPSIALTYEAGEKDIMCRSPRKTTSRLVSKALLVYSYIFVGGIISVGCFIAYLFVFWGYDITLRDLLHSNTIHWRPNAKVLVTSSGKQYTAEMQIFIHNQAKAAWHITLVMAQVFHFWLCTTRRISIFEHGIHNVVAIFAVLLEIFILNFMIYTPGINQWLGVQHPPAFVWFFCIPVGTVLIVFNETRKWFIRRHPFNNIVRAFKW</sequence>
<dbReference type="PANTHER" id="PTHR43294:SF21">
    <property type="entry name" value="CATION TRANSPORTING ATPASE"/>
    <property type="match status" value="1"/>
</dbReference>
<accession>A0A0N5D482</accession>
<dbReference type="SUPFAM" id="SSF56784">
    <property type="entry name" value="HAD-like"/>
    <property type="match status" value="1"/>
</dbReference>
<evidence type="ECO:0000259" key="7">
    <source>
        <dbReference type="Pfam" id="PF00689"/>
    </source>
</evidence>
<dbReference type="InterPro" id="IPR001757">
    <property type="entry name" value="P_typ_ATPase"/>
</dbReference>
<dbReference type="GO" id="GO:0030007">
    <property type="term" value="P:intracellular potassium ion homeostasis"/>
    <property type="evidence" value="ECO:0007669"/>
    <property type="project" value="TreeGrafter"/>
</dbReference>
<evidence type="ECO:0000313" key="8">
    <source>
        <dbReference type="EMBL" id="VDN05242.1"/>
    </source>
</evidence>
<keyword evidence="2" id="KW-1003">Cell membrane</keyword>
<feature type="domain" description="Cation-transporting P-type ATPase C-terminal" evidence="7">
    <location>
        <begin position="244"/>
        <end position="450"/>
    </location>
</feature>
<evidence type="ECO:0000256" key="3">
    <source>
        <dbReference type="ARBA" id="ARBA00022692"/>
    </source>
</evidence>
<dbReference type="PRINTS" id="PR00120">
    <property type="entry name" value="HATPASE"/>
</dbReference>
<dbReference type="InterPro" id="IPR023214">
    <property type="entry name" value="HAD_sf"/>
</dbReference>
<keyword evidence="4 6" id="KW-1133">Transmembrane helix</keyword>
<dbReference type="GO" id="GO:0016887">
    <property type="term" value="F:ATP hydrolysis activity"/>
    <property type="evidence" value="ECO:0007669"/>
    <property type="project" value="InterPro"/>
</dbReference>
<dbReference type="OMA" id="ENRCTHA"/>
<evidence type="ECO:0000313" key="10">
    <source>
        <dbReference type="WBParaSite" id="TCLT_0000776901-mRNA-1"/>
    </source>
</evidence>
<dbReference type="InterPro" id="IPR006068">
    <property type="entry name" value="ATPase_P-typ_cation-transptr_C"/>
</dbReference>
<dbReference type="WBParaSite" id="TCLT_0000776901-mRNA-1">
    <property type="protein sequence ID" value="TCLT_0000776901-mRNA-1"/>
    <property type="gene ID" value="TCLT_0000776901"/>
</dbReference>
<dbReference type="InterPro" id="IPR050510">
    <property type="entry name" value="Cation_transp_ATPase_P-type"/>
</dbReference>
<feature type="transmembrane region" description="Helical" evidence="6">
    <location>
        <begin position="362"/>
        <end position="379"/>
    </location>
</feature>
<evidence type="ECO:0000256" key="2">
    <source>
        <dbReference type="ARBA" id="ARBA00022475"/>
    </source>
</evidence>
<feature type="transmembrane region" description="Helical" evidence="6">
    <location>
        <begin position="424"/>
        <end position="443"/>
    </location>
</feature>
<feature type="transmembrane region" description="Helical" evidence="6">
    <location>
        <begin position="391"/>
        <end position="412"/>
    </location>
</feature>
<name>A0A0N5D482_THECL</name>
<dbReference type="Gene3D" id="3.40.50.1000">
    <property type="entry name" value="HAD superfamily/HAD-like"/>
    <property type="match status" value="1"/>
</dbReference>
<dbReference type="InterPro" id="IPR036412">
    <property type="entry name" value="HAD-like_sf"/>
</dbReference>
<dbReference type="SUPFAM" id="SSF81665">
    <property type="entry name" value="Calcium ATPase, transmembrane domain M"/>
    <property type="match status" value="1"/>
</dbReference>
<protein>
    <submittedName>
        <fullName evidence="10">Cation_ATPase_C domain-containing protein</fullName>
    </submittedName>
</protein>
<evidence type="ECO:0000256" key="1">
    <source>
        <dbReference type="ARBA" id="ARBA00004651"/>
    </source>
</evidence>
<dbReference type="GO" id="GO:0005524">
    <property type="term" value="F:ATP binding"/>
    <property type="evidence" value="ECO:0007669"/>
    <property type="project" value="InterPro"/>
</dbReference>
<dbReference type="GO" id="GO:0005886">
    <property type="term" value="C:plasma membrane"/>
    <property type="evidence" value="ECO:0007669"/>
    <property type="project" value="UniProtKB-SubCell"/>
</dbReference>